<dbReference type="STRING" id="8496.A0A151N7C8"/>
<dbReference type="FunFam" id="1.25.40.10:FF:000739">
    <property type="entry name" value="Testis expressed 11"/>
    <property type="match status" value="1"/>
</dbReference>
<protein>
    <recommendedName>
        <fullName evidence="2">Protein ZIP4 homolog</fullName>
    </recommendedName>
</protein>
<dbReference type="AlphaFoldDB" id="A0A151N7C8"/>
<dbReference type="PANTHER" id="PTHR47083">
    <property type="entry name" value="TESTIS-EXPRESSED PROTEIN 11"/>
    <property type="match status" value="1"/>
</dbReference>
<evidence type="ECO:0000256" key="3">
    <source>
        <dbReference type="PROSITE-ProRule" id="PRU00339"/>
    </source>
</evidence>
<dbReference type="EMBL" id="AKHW03003879">
    <property type="protein sequence ID" value="KYO32696.1"/>
    <property type="molecule type" value="Genomic_DNA"/>
</dbReference>
<keyword evidence="5" id="KW-1185">Reference proteome</keyword>
<accession>A0A151N7C8</accession>
<dbReference type="Pfam" id="PF08631">
    <property type="entry name" value="SPO22"/>
    <property type="match status" value="1"/>
</dbReference>
<dbReference type="GO" id="GO:0007131">
    <property type="term" value="P:reciprocal meiotic recombination"/>
    <property type="evidence" value="ECO:0007669"/>
    <property type="project" value="TreeGrafter"/>
</dbReference>
<dbReference type="InterPro" id="IPR011990">
    <property type="entry name" value="TPR-like_helical_dom_sf"/>
</dbReference>
<evidence type="ECO:0000256" key="2">
    <source>
        <dbReference type="ARBA" id="ARBA00031845"/>
    </source>
</evidence>
<keyword evidence="3" id="KW-0802">TPR repeat</keyword>
<reference evidence="4 5" key="1">
    <citation type="journal article" date="2012" name="Genome Biol.">
        <title>Sequencing three crocodilian genomes to illuminate the evolution of archosaurs and amniotes.</title>
        <authorList>
            <person name="St John J.A."/>
            <person name="Braun E.L."/>
            <person name="Isberg S.R."/>
            <person name="Miles L.G."/>
            <person name="Chong A.Y."/>
            <person name="Gongora J."/>
            <person name="Dalzell P."/>
            <person name="Moran C."/>
            <person name="Bed'hom B."/>
            <person name="Abzhanov A."/>
            <person name="Burgess S.C."/>
            <person name="Cooksey A.M."/>
            <person name="Castoe T.A."/>
            <person name="Crawford N.G."/>
            <person name="Densmore L.D."/>
            <person name="Drew J.C."/>
            <person name="Edwards S.V."/>
            <person name="Faircloth B.C."/>
            <person name="Fujita M.K."/>
            <person name="Greenwold M.J."/>
            <person name="Hoffmann F.G."/>
            <person name="Howard J.M."/>
            <person name="Iguchi T."/>
            <person name="Janes D.E."/>
            <person name="Khan S.Y."/>
            <person name="Kohno S."/>
            <person name="de Koning A.J."/>
            <person name="Lance S.L."/>
            <person name="McCarthy F.M."/>
            <person name="McCormack J.E."/>
            <person name="Merchant M.E."/>
            <person name="Peterson D.G."/>
            <person name="Pollock D.D."/>
            <person name="Pourmand N."/>
            <person name="Raney B.J."/>
            <person name="Roessler K.A."/>
            <person name="Sanford J.R."/>
            <person name="Sawyer R.H."/>
            <person name="Schmidt C.J."/>
            <person name="Triplett E.W."/>
            <person name="Tuberville T.D."/>
            <person name="Venegas-Anaya M."/>
            <person name="Howard J.T."/>
            <person name="Jarvis E.D."/>
            <person name="Guillette L.J.Jr."/>
            <person name="Glenn T.C."/>
            <person name="Green R.E."/>
            <person name="Ray D.A."/>
        </authorList>
    </citation>
    <scope>NUCLEOTIDE SEQUENCE [LARGE SCALE GENOMIC DNA]</scope>
    <source>
        <strain evidence="4">KSC_2009_1</strain>
    </source>
</reference>
<name>A0A151N7C8_ALLMI</name>
<keyword evidence="1" id="KW-0469">Meiosis</keyword>
<dbReference type="InterPro" id="IPR019734">
    <property type="entry name" value="TPR_rpt"/>
</dbReference>
<gene>
    <name evidence="4" type="primary">TEX11</name>
    <name evidence="4" type="ORF">Y1Q_0009312</name>
</gene>
<dbReference type="GO" id="GO:0007060">
    <property type="term" value="P:male meiosis chromosome segregation"/>
    <property type="evidence" value="ECO:0007669"/>
    <property type="project" value="TreeGrafter"/>
</dbReference>
<comment type="caution">
    <text evidence="4">The sequence shown here is derived from an EMBL/GenBank/DDBJ whole genome shotgun (WGS) entry which is preliminary data.</text>
</comment>
<evidence type="ECO:0000313" key="4">
    <source>
        <dbReference type="EMBL" id="KYO32696.1"/>
    </source>
</evidence>
<evidence type="ECO:0000313" key="5">
    <source>
        <dbReference type="Proteomes" id="UP000050525"/>
    </source>
</evidence>
<feature type="repeat" description="TPR" evidence="3">
    <location>
        <begin position="448"/>
        <end position="481"/>
    </location>
</feature>
<dbReference type="GO" id="GO:0000801">
    <property type="term" value="C:central element"/>
    <property type="evidence" value="ECO:0007669"/>
    <property type="project" value="TreeGrafter"/>
</dbReference>
<dbReference type="InterPro" id="IPR042861">
    <property type="entry name" value="TEX11"/>
</dbReference>
<dbReference type="InterPro" id="IPR013940">
    <property type="entry name" value="Spo22/ZIP4/TEX11"/>
</dbReference>
<dbReference type="PANTHER" id="PTHR47083:SF1">
    <property type="entry name" value="TESTIS-EXPRESSED PROTEIN 11"/>
    <property type="match status" value="1"/>
</dbReference>
<dbReference type="Gene3D" id="1.25.40.10">
    <property type="entry name" value="Tetratricopeptide repeat domain"/>
    <property type="match status" value="1"/>
</dbReference>
<dbReference type="PROSITE" id="PS50005">
    <property type="entry name" value="TPR"/>
    <property type="match status" value="1"/>
</dbReference>
<dbReference type="SUPFAM" id="SSF48452">
    <property type="entry name" value="TPR-like"/>
    <property type="match status" value="1"/>
</dbReference>
<dbReference type="Proteomes" id="UP000050525">
    <property type="component" value="Unassembled WGS sequence"/>
</dbReference>
<sequence>MAGAPSLPALQVLESKIELVQELLKRDAPSNVPEIIDKLFSEIENVDKKAEDEIQEAEVEECSVNLWNWAVTKRMGSFINDEQRAKLRHVACRLALLCEDNSSSEETVRRQILMTMKTGKGWVDIGKAVLADCFLEIAIKSIENLYTRLMKRSNGEADIHVHKADVEKDLFKVLSYQAESAVAQGDFQKAVMCVQRCKDMLMRLPKETCYLSLLCYNFGVETYEQKRYEQSSFWLSQSYAIGKMDKRYSTGQEMQAKVLRLLATVYLEWDCKVYQDKALQAISLANKENLHPAGFFLKIQILLKSGAADEDLSSAIAEIMHHEVSLDFCLNTAKMLLEHNRELVGFDFLKSVAGRFESSPDLGKVILLHIEFLLQRMREPLAKQKIEDIITGHYTGKQLSAETLNQLHIILWDRAAKNYEAKNYPEALQWYNYSLSFYSSGQIDQNLAKLQRNMASCYLHLKQLEKAKEAVKEAERCDPRSIFTQFSVYKIAVLEGNADKAVEAIVSMGKLAEEPAQHEDKLLADGSTVTSLLSLAAQIALENEQHAAAIKALEYLSQNSQDCQQVFIALKCLIRLVLSKVIAELEEKRMKDLDTLLTYLTLAHQKLAEPFTEGSLTLELRTQVTHWFRKVAWNLAVQFENCPGTMRDFFILSFKFSQFCRPDKAVLIAQKTCLLMAAAIGLEMGRQNVALAEQIDLLTQALQHIQACRDIWKALKPTGDFSKDPTDTLLLLYEFEARAKLNDPALESLLESVWDLPQVESKTLETIASLAMEPPAHYPSVCKKALKTALTIHKKQEAVDGVRISKCLHSLIHLSLPSGVIDADACVLEEAWGYFEDALSTVSSTDNYPEVETLWLMTKAWNTGIFQYSSGKYKEAEQWCGLGMRFLHHLGSLKSSYESNMVGLYSEVLDKLDRVKGFLPNEE</sequence>
<evidence type="ECO:0000256" key="1">
    <source>
        <dbReference type="ARBA" id="ARBA00023254"/>
    </source>
</evidence>
<dbReference type="SMART" id="SM00028">
    <property type="entry name" value="TPR"/>
    <property type="match status" value="3"/>
</dbReference>
<dbReference type="GO" id="GO:0007130">
    <property type="term" value="P:synaptonemal complex assembly"/>
    <property type="evidence" value="ECO:0007669"/>
    <property type="project" value="TreeGrafter"/>
</dbReference>
<proteinExistence type="predicted"/>
<organism evidence="4 5">
    <name type="scientific">Alligator mississippiensis</name>
    <name type="common">American alligator</name>
    <dbReference type="NCBI Taxonomy" id="8496"/>
    <lineage>
        <taxon>Eukaryota</taxon>
        <taxon>Metazoa</taxon>
        <taxon>Chordata</taxon>
        <taxon>Craniata</taxon>
        <taxon>Vertebrata</taxon>
        <taxon>Euteleostomi</taxon>
        <taxon>Archelosauria</taxon>
        <taxon>Archosauria</taxon>
        <taxon>Crocodylia</taxon>
        <taxon>Alligatoridae</taxon>
        <taxon>Alligatorinae</taxon>
        <taxon>Alligator</taxon>
    </lineage>
</organism>